<dbReference type="PANTHER" id="PTHR42681:SF1">
    <property type="entry name" value="MALONYL-COA-ACYL CARRIER PROTEIN TRANSACYLASE, MITOCHONDRIAL"/>
    <property type="match status" value="1"/>
</dbReference>
<accession>A0A239LIU6</accession>
<dbReference type="InterPro" id="IPR001227">
    <property type="entry name" value="Ac_transferase_dom_sf"/>
</dbReference>
<dbReference type="OrthoDB" id="9805460at2"/>
<dbReference type="InterPro" id="IPR024925">
    <property type="entry name" value="Malonyl_CoA-ACP_transAc"/>
</dbReference>
<dbReference type="InterPro" id="IPR016035">
    <property type="entry name" value="Acyl_Trfase/lysoPLipase"/>
</dbReference>
<feature type="active site" evidence="7">
    <location>
        <position position="231"/>
    </location>
</feature>
<dbReference type="SUPFAM" id="SSF55048">
    <property type="entry name" value="Probable ACP-binding domain of malonyl-CoA ACP transacylase"/>
    <property type="match status" value="1"/>
</dbReference>
<dbReference type="SMART" id="SM00827">
    <property type="entry name" value="PKS_AT"/>
    <property type="match status" value="1"/>
</dbReference>
<dbReference type="InterPro" id="IPR050858">
    <property type="entry name" value="Mal-CoA-ACP_Trans/PKS_FabD"/>
</dbReference>
<evidence type="ECO:0000256" key="5">
    <source>
        <dbReference type="ARBA" id="ARBA00048462"/>
    </source>
</evidence>
<dbReference type="PANTHER" id="PTHR42681">
    <property type="entry name" value="MALONYL-COA-ACYL CARRIER PROTEIN TRANSACYLASE, MITOCHONDRIAL"/>
    <property type="match status" value="1"/>
</dbReference>
<dbReference type="InterPro" id="IPR014043">
    <property type="entry name" value="Acyl_transferase_dom"/>
</dbReference>
<evidence type="ECO:0000313" key="10">
    <source>
        <dbReference type="Proteomes" id="UP000198356"/>
    </source>
</evidence>
<evidence type="ECO:0000313" key="9">
    <source>
        <dbReference type="EMBL" id="SNT30597.1"/>
    </source>
</evidence>
<dbReference type="EC" id="2.3.1.39" evidence="1 6"/>
<dbReference type="Pfam" id="PF00698">
    <property type="entry name" value="Acyl_transf_1"/>
    <property type="match status" value="2"/>
</dbReference>
<dbReference type="RefSeq" id="WP_089409705.1">
    <property type="nucleotide sequence ID" value="NZ_FZOU01000007.1"/>
</dbReference>
<evidence type="ECO:0000256" key="2">
    <source>
        <dbReference type="ARBA" id="ARBA00018953"/>
    </source>
</evidence>
<dbReference type="AlphaFoldDB" id="A0A239LIU6"/>
<dbReference type="SUPFAM" id="SSF52151">
    <property type="entry name" value="FabD/lysophospholipase-like"/>
    <property type="match status" value="1"/>
</dbReference>
<dbReference type="Gene3D" id="3.30.70.250">
    <property type="entry name" value="Malonyl-CoA ACP transacylase, ACP-binding"/>
    <property type="match status" value="1"/>
</dbReference>
<feature type="active site" evidence="7">
    <location>
        <position position="99"/>
    </location>
</feature>
<dbReference type="PIRSF" id="PIRSF000446">
    <property type="entry name" value="Mct"/>
    <property type="match status" value="1"/>
</dbReference>
<name>A0A239LIU6_9BACT</name>
<dbReference type="EMBL" id="FZOU01000007">
    <property type="protein sequence ID" value="SNT30597.1"/>
    <property type="molecule type" value="Genomic_DNA"/>
</dbReference>
<evidence type="ECO:0000256" key="6">
    <source>
        <dbReference type="PIRNR" id="PIRNR000446"/>
    </source>
</evidence>
<feature type="domain" description="Malonyl-CoA:ACP transacylase (MAT)" evidence="8">
    <location>
        <begin position="11"/>
        <end position="347"/>
    </location>
</feature>
<dbReference type="FunFam" id="3.30.70.250:FF:000001">
    <property type="entry name" value="Malonyl CoA-acyl carrier protein transacylase"/>
    <property type="match status" value="1"/>
</dbReference>
<dbReference type="Gene3D" id="3.40.366.10">
    <property type="entry name" value="Malonyl-Coenzyme A Acyl Carrier Protein, domain 2"/>
    <property type="match status" value="1"/>
</dbReference>
<organism evidence="9 10">
    <name type="scientific">Granulicella rosea</name>
    <dbReference type="NCBI Taxonomy" id="474952"/>
    <lineage>
        <taxon>Bacteria</taxon>
        <taxon>Pseudomonadati</taxon>
        <taxon>Acidobacteriota</taxon>
        <taxon>Terriglobia</taxon>
        <taxon>Terriglobales</taxon>
        <taxon>Acidobacteriaceae</taxon>
        <taxon>Granulicella</taxon>
    </lineage>
</organism>
<gene>
    <name evidence="9" type="ORF">SAMN05421770_10774</name>
</gene>
<proteinExistence type="inferred from homology"/>
<dbReference type="InterPro" id="IPR016036">
    <property type="entry name" value="Malonyl_transacylase_ACP-bd"/>
</dbReference>
<keyword evidence="4 6" id="KW-0012">Acyltransferase</keyword>
<evidence type="ECO:0000256" key="1">
    <source>
        <dbReference type="ARBA" id="ARBA00013258"/>
    </source>
</evidence>
<sequence>MSETTFKPAFLFPGQGSQTVGMGRELYDRYPAAKATFDEADDALGFSLSKLIFEGPEEVLKQTEHTQPAILTVSVAAYHVLMQQLLPLGVKPAFAAGHSLGEYSAHVAAGTFSFADAVRTVRSRGQFMQEAVPAGVGSMAAILGLPAGEIASLCAQASDESTALPPLDEMPSDSQQSRDVAARSIVSPANLNSPEQTVISGSVEAVARAVELCKAAGARKAILLQVSAPFHCALMQPAQDKLASALEGVVFDDPFYPVACNVDARLLSRRTDIREALVRQVTGSVRWVECLNLLVQQGATHLVEIGPGKVLTGLTRQILGKTPPQISLNVEDQASLEKTIAAFSPQG</sequence>
<evidence type="ECO:0000256" key="7">
    <source>
        <dbReference type="PIRSR" id="PIRSR000446-1"/>
    </source>
</evidence>
<dbReference type="GO" id="GO:0005829">
    <property type="term" value="C:cytosol"/>
    <property type="evidence" value="ECO:0007669"/>
    <property type="project" value="TreeGrafter"/>
</dbReference>
<dbReference type="GO" id="GO:0006633">
    <property type="term" value="P:fatty acid biosynthetic process"/>
    <property type="evidence" value="ECO:0007669"/>
    <property type="project" value="TreeGrafter"/>
</dbReference>
<evidence type="ECO:0000256" key="3">
    <source>
        <dbReference type="ARBA" id="ARBA00022679"/>
    </source>
</evidence>
<reference evidence="9 10" key="1">
    <citation type="submission" date="2017-06" db="EMBL/GenBank/DDBJ databases">
        <authorList>
            <person name="Kim H.J."/>
            <person name="Triplett B.A."/>
        </authorList>
    </citation>
    <scope>NUCLEOTIDE SEQUENCE [LARGE SCALE GENOMIC DNA]</scope>
    <source>
        <strain evidence="9 10">DSM 18704</strain>
    </source>
</reference>
<keyword evidence="3 6" id="KW-0808">Transferase</keyword>
<comment type="catalytic activity">
    <reaction evidence="5 6">
        <text>holo-[ACP] + malonyl-CoA = malonyl-[ACP] + CoA</text>
        <dbReference type="Rhea" id="RHEA:41792"/>
        <dbReference type="Rhea" id="RHEA-COMP:9623"/>
        <dbReference type="Rhea" id="RHEA-COMP:9685"/>
        <dbReference type="ChEBI" id="CHEBI:57287"/>
        <dbReference type="ChEBI" id="CHEBI:57384"/>
        <dbReference type="ChEBI" id="CHEBI:64479"/>
        <dbReference type="ChEBI" id="CHEBI:78449"/>
        <dbReference type="EC" id="2.3.1.39"/>
    </reaction>
</comment>
<evidence type="ECO:0000256" key="4">
    <source>
        <dbReference type="ARBA" id="ARBA00023315"/>
    </source>
</evidence>
<dbReference type="Proteomes" id="UP000198356">
    <property type="component" value="Unassembled WGS sequence"/>
</dbReference>
<dbReference type="GO" id="GO:0004314">
    <property type="term" value="F:[acyl-carrier-protein] S-malonyltransferase activity"/>
    <property type="evidence" value="ECO:0007669"/>
    <property type="project" value="UniProtKB-EC"/>
</dbReference>
<protein>
    <recommendedName>
        <fullName evidence="2 6">Malonyl CoA-acyl carrier protein transacylase</fullName>
        <ecNumber evidence="1 6">2.3.1.39</ecNumber>
    </recommendedName>
</protein>
<keyword evidence="10" id="KW-1185">Reference proteome</keyword>
<evidence type="ECO:0000259" key="8">
    <source>
        <dbReference type="SMART" id="SM00827"/>
    </source>
</evidence>
<comment type="similarity">
    <text evidence="6">Belongs to the fabD family.</text>
</comment>